<dbReference type="AlphaFoldDB" id="A0A1B2EMX2"/>
<name>A0A1B2EMX2_9HYPH</name>
<accession>A0A1B2EMX2</accession>
<proteinExistence type="predicted"/>
<dbReference type="EMBL" id="CP016616">
    <property type="protein sequence ID" value="ANY81317.1"/>
    <property type="molecule type" value="Genomic_DNA"/>
</dbReference>
<protein>
    <submittedName>
        <fullName evidence="1">Uncharacterized protein</fullName>
    </submittedName>
</protein>
<gene>
    <name evidence="1" type="ORF">BB934_26405</name>
</gene>
<sequence>MKVEAGESLIFSWLRHVVGCQIVQLNWKPSVNSWSLHNGDKLAEFVSEIETHFAEERSRQILNQGNSSQLIRQGEIDVLGLQRDDDGNQRLFAIDIATHLAGLNLGKRDRTIARVIKKLVRSCASVQGYLPGIPAEVIFASPKVDQQTRELLTDCIADINKALVHRAMSVEVRLICNEEFGTEIVQKVIDCAPSVADTSELFLRTIQLCQIAGVDPSQRRRVRPVASQTGSAAYDGAEEELVPIGIHVQNVFQKLIEMDRIPPEEIGRLIDQRYSNSTFSQSYPVLKWHDPTLPRHERQHRVNGHGRYYSNPLKIGDQLYYLCSQWIDRHRGAFDRWVNGRMGGA</sequence>
<organism evidence="1">
    <name type="scientific">Microvirga ossetica</name>
    <dbReference type="NCBI Taxonomy" id="1882682"/>
    <lineage>
        <taxon>Bacteria</taxon>
        <taxon>Pseudomonadati</taxon>
        <taxon>Pseudomonadota</taxon>
        <taxon>Alphaproteobacteria</taxon>
        <taxon>Hyphomicrobiales</taxon>
        <taxon>Methylobacteriaceae</taxon>
        <taxon>Microvirga</taxon>
    </lineage>
</organism>
<reference evidence="1" key="1">
    <citation type="submission" date="2016-07" db="EMBL/GenBank/DDBJ databases">
        <title>Microvirga ossetica sp. nov. a new species of rhizobia isolated from root nodules of the legume species Vicia alpestris Steven originated from North Ossetia region in the Caucasus.</title>
        <authorList>
            <person name="Safronova V.I."/>
            <person name="Kuznetsova I.G."/>
            <person name="Sazanova A.L."/>
            <person name="Belimov A."/>
            <person name="Andronov E."/>
            <person name="Osledkin Y.S."/>
            <person name="Onishchuk O.P."/>
            <person name="Kurchak O.N."/>
            <person name="Shaposhnikov A.I."/>
            <person name="Willems A."/>
            <person name="Tikhonovich I.A."/>
        </authorList>
    </citation>
    <scope>NUCLEOTIDE SEQUENCE [LARGE SCALE GENOMIC DNA]</scope>
    <source>
        <strain evidence="1">V5/3M</strain>
    </source>
</reference>
<evidence type="ECO:0000313" key="1">
    <source>
        <dbReference type="EMBL" id="ANY81317.1"/>
    </source>
</evidence>
<dbReference type="KEGG" id="moc:BB934_26405"/>